<keyword evidence="1" id="KW-1133">Transmembrane helix</keyword>
<reference evidence="2 3" key="1">
    <citation type="submission" date="2015-09" db="EMBL/GenBank/DDBJ databases">
        <title>Genome announcement of multiple Pseudomonas syringae strains.</title>
        <authorList>
            <person name="Thakur S."/>
            <person name="Wang P.W."/>
            <person name="Gong Y."/>
            <person name="Weir B.S."/>
            <person name="Guttman D.S."/>
        </authorList>
    </citation>
    <scope>NUCLEOTIDE SEQUENCE [LARGE SCALE GENOMIC DNA]</scope>
    <source>
        <strain evidence="2 3">ICMP9419</strain>
    </source>
</reference>
<keyword evidence="1" id="KW-0472">Membrane</keyword>
<gene>
    <name evidence="2" type="ORF">ALO79_05731</name>
</gene>
<name>A0A0P9SNW8_PSESX</name>
<dbReference type="PATRIC" id="fig|264450.4.peg.1050"/>
<organism evidence="2 3">
    <name type="scientific">Pseudomonas syringae pv. castaneae</name>
    <dbReference type="NCBI Taxonomy" id="264450"/>
    <lineage>
        <taxon>Bacteria</taxon>
        <taxon>Pseudomonadati</taxon>
        <taxon>Pseudomonadota</taxon>
        <taxon>Gammaproteobacteria</taxon>
        <taxon>Pseudomonadales</taxon>
        <taxon>Pseudomonadaceae</taxon>
        <taxon>Pseudomonas</taxon>
        <taxon>Pseudomonas syringae</taxon>
    </lineage>
</organism>
<evidence type="ECO:0000313" key="3">
    <source>
        <dbReference type="Proteomes" id="UP000050381"/>
    </source>
</evidence>
<evidence type="ECO:0000256" key="1">
    <source>
        <dbReference type="SAM" id="Phobius"/>
    </source>
</evidence>
<dbReference type="AlphaFoldDB" id="A0A0P9SNW8"/>
<proteinExistence type="predicted"/>
<feature type="transmembrane region" description="Helical" evidence="1">
    <location>
        <begin position="12"/>
        <end position="33"/>
    </location>
</feature>
<dbReference type="EMBL" id="LJQD01000011">
    <property type="protein sequence ID" value="KPX00426.1"/>
    <property type="molecule type" value="Genomic_DNA"/>
</dbReference>
<comment type="caution">
    <text evidence="2">The sequence shown here is derived from an EMBL/GenBank/DDBJ whole genome shotgun (WGS) entry which is preliminary data.</text>
</comment>
<evidence type="ECO:0000313" key="2">
    <source>
        <dbReference type="EMBL" id="KPX00426.1"/>
    </source>
</evidence>
<dbReference type="Proteomes" id="UP000050381">
    <property type="component" value="Unassembled WGS sequence"/>
</dbReference>
<feature type="transmembrane region" description="Helical" evidence="1">
    <location>
        <begin position="53"/>
        <end position="72"/>
    </location>
</feature>
<keyword evidence="1" id="KW-0812">Transmembrane</keyword>
<feature type="transmembrane region" description="Helical" evidence="1">
    <location>
        <begin position="84"/>
        <end position="102"/>
    </location>
</feature>
<accession>A0A0P9SNW8</accession>
<protein>
    <submittedName>
        <fullName evidence="2">Uncharacterized protein</fullName>
    </submittedName>
</protein>
<sequence length="432" mass="47182">MTGSTLTRIGWMLLAVLTVLNALCLIGGLLFNAELLNKAGADIPLKNLQALEIYGQSLAAVSVCLAAWRLCIWAHGKWGHQQHLMRSILLSTVVLAPLTWWVQGVVPDAIAEAFPADLRVYSLYAYVTKKGLLYDSVQIPGIPYQEYRDKGEGKAFIANLGVLMSVQGSYVEQIGHNFQGFAQTVFKGYTRRNADRLYSRLQAEVIPVFDDIAREYAKVEALRRSGVAGNKRKPLALPNAALQQDPPSAEDYALAMSSGLRTRQAMANTAQVRGMARQVLGPLYVEGMDLLVTPNQFNTYLNGIASNMASDVARTDVHGAQSLSVLKNMWFVPWSLLSGLFMGALNIVGLLLSTVEQRAFIQKRLVAVRAAAVALIVMVPLLAGNAIIQSPGYRTAFKDIEAGPTLMAGVFHWAMSAEAMLYNLTRPLLNAE</sequence>
<feature type="transmembrane region" description="Helical" evidence="1">
    <location>
        <begin position="330"/>
        <end position="354"/>
    </location>
</feature>
<feature type="transmembrane region" description="Helical" evidence="1">
    <location>
        <begin position="366"/>
        <end position="388"/>
    </location>
</feature>